<proteinExistence type="predicted"/>
<evidence type="ECO:0000313" key="3">
    <source>
        <dbReference type="Proteomes" id="UP001500466"/>
    </source>
</evidence>
<gene>
    <name evidence="2" type="ORF">GCM10023205_61090</name>
</gene>
<sequence length="80" mass="7661">MSDAVGVEVAVGVARDGLVVGVAVGVAEFDDAASDESPSSFTAHRIPPATSAPTTTAAPTARATLRFLPPGPCGAGGPGG</sequence>
<organism evidence="2 3">
    <name type="scientific">Yinghuangia aomiensis</name>
    <dbReference type="NCBI Taxonomy" id="676205"/>
    <lineage>
        <taxon>Bacteria</taxon>
        <taxon>Bacillati</taxon>
        <taxon>Actinomycetota</taxon>
        <taxon>Actinomycetes</taxon>
        <taxon>Kitasatosporales</taxon>
        <taxon>Streptomycetaceae</taxon>
        <taxon>Yinghuangia</taxon>
    </lineage>
</organism>
<evidence type="ECO:0000313" key="2">
    <source>
        <dbReference type="EMBL" id="GAA4983148.1"/>
    </source>
</evidence>
<dbReference type="Proteomes" id="UP001500466">
    <property type="component" value="Unassembled WGS sequence"/>
</dbReference>
<reference evidence="3" key="1">
    <citation type="journal article" date="2019" name="Int. J. Syst. Evol. Microbiol.">
        <title>The Global Catalogue of Microorganisms (GCM) 10K type strain sequencing project: providing services to taxonomists for standard genome sequencing and annotation.</title>
        <authorList>
            <consortium name="The Broad Institute Genomics Platform"/>
            <consortium name="The Broad Institute Genome Sequencing Center for Infectious Disease"/>
            <person name="Wu L."/>
            <person name="Ma J."/>
        </authorList>
    </citation>
    <scope>NUCLEOTIDE SEQUENCE [LARGE SCALE GENOMIC DNA]</scope>
    <source>
        <strain evidence="3">JCM 17986</strain>
    </source>
</reference>
<feature type="compositionally biased region" description="Low complexity" evidence="1">
    <location>
        <begin position="47"/>
        <end position="58"/>
    </location>
</feature>
<keyword evidence="3" id="KW-1185">Reference proteome</keyword>
<evidence type="ECO:0000256" key="1">
    <source>
        <dbReference type="SAM" id="MobiDB-lite"/>
    </source>
</evidence>
<dbReference type="EMBL" id="BAABHS010000026">
    <property type="protein sequence ID" value="GAA4983148.1"/>
    <property type="molecule type" value="Genomic_DNA"/>
</dbReference>
<name>A0ABP9I0G4_9ACTN</name>
<feature type="region of interest" description="Disordered" evidence="1">
    <location>
        <begin position="33"/>
        <end position="58"/>
    </location>
</feature>
<accession>A0ABP9I0G4</accession>
<comment type="caution">
    <text evidence="2">The sequence shown here is derived from an EMBL/GenBank/DDBJ whole genome shotgun (WGS) entry which is preliminary data.</text>
</comment>
<protein>
    <submittedName>
        <fullName evidence="2">Uncharacterized protein</fullName>
    </submittedName>
</protein>